<feature type="transmembrane region" description="Helical" evidence="1">
    <location>
        <begin position="46"/>
        <end position="68"/>
    </location>
</feature>
<dbReference type="Proteomes" id="UP000317238">
    <property type="component" value="Unassembled WGS sequence"/>
</dbReference>
<protein>
    <recommendedName>
        <fullName evidence="2">DUF1559 domain-containing protein</fullName>
    </recommendedName>
</protein>
<evidence type="ECO:0000313" key="3">
    <source>
        <dbReference type="EMBL" id="TWT70967.1"/>
    </source>
</evidence>
<name>A0A5C5Y5K7_9PLAN</name>
<dbReference type="NCBIfam" id="TIGR02532">
    <property type="entry name" value="IV_pilin_GFxxxE"/>
    <property type="match status" value="1"/>
</dbReference>
<organism evidence="3 4">
    <name type="scientific">Crateriforma conspicua</name>
    <dbReference type="NCBI Taxonomy" id="2527996"/>
    <lineage>
        <taxon>Bacteria</taxon>
        <taxon>Pseudomonadati</taxon>
        <taxon>Planctomycetota</taxon>
        <taxon>Planctomycetia</taxon>
        <taxon>Planctomycetales</taxon>
        <taxon>Planctomycetaceae</taxon>
        <taxon>Crateriforma</taxon>
    </lineage>
</organism>
<dbReference type="InterPro" id="IPR012902">
    <property type="entry name" value="N_methyl_site"/>
</dbReference>
<keyword evidence="1" id="KW-0812">Transmembrane</keyword>
<evidence type="ECO:0000259" key="2">
    <source>
        <dbReference type="Pfam" id="PF07596"/>
    </source>
</evidence>
<dbReference type="EMBL" id="SJPL01000001">
    <property type="protein sequence ID" value="TWT70967.1"/>
    <property type="molecule type" value="Genomic_DNA"/>
</dbReference>
<reference evidence="3 4" key="1">
    <citation type="submission" date="2019-02" db="EMBL/GenBank/DDBJ databases">
        <title>Deep-cultivation of Planctomycetes and their phenomic and genomic characterization uncovers novel biology.</title>
        <authorList>
            <person name="Wiegand S."/>
            <person name="Jogler M."/>
            <person name="Boedeker C."/>
            <person name="Pinto D."/>
            <person name="Vollmers J."/>
            <person name="Rivas-Marin E."/>
            <person name="Kohn T."/>
            <person name="Peeters S.H."/>
            <person name="Heuer A."/>
            <person name="Rast P."/>
            <person name="Oberbeckmann S."/>
            <person name="Bunk B."/>
            <person name="Jeske O."/>
            <person name="Meyerdierks A."/>
            <person name="Storesund J.E."/>
            <person name="Kallscheuer N."/>
            <person name="Luecker S."/>
            <person name="Lage O.M."/>
            <person name="Pohl T."/>
            <person name="Merkel B.J."/>
            <person name="Hornburger P."/>
            <person name="Mueller R.-W."/>
            <person name="Bruemmer F."/>
            <person name="Labrenz M."/>
            <person name="Spormann A.M."/>
            <person name="Op Den Camp H."/>
            <person name="Overmann J."/>
            <person name="Amann R."/>
            <person name="Jetten M.S.M."/>
            <person name="Mascher T."/>
            <person name="Medema M.H."/>
            <person name="Devos D.P."/>
            <person name="Kaster A.-K."/>
            <person name="Ovreas L."/>
            <person name="Rohde M."/>
            <person name="Galperin M.Y."/>
            <person name="Jogler C."/>
        </authorList>
    </citation>
    <scope>NUCLEOTIDE SEQUENCE [LARGE SCALE GENOMIC DNA]</scope>
    <source>
        <strain evidence="3 4">Pan14r</strain>
    </source>
</reference>
<dbReference type="Pfam" id="PF07963">
    <property type="entry name" value="N_methyl"/>
    <property type="match status" value="1"/>
</dbReference>
<gene>
    <name evidence="3" type="ORF">Pan14r_32760</name>
</gene>
<keyword evidence="4" id="KW-1185">Reference proteome</keyword>
<dbReference type="Pfam" id="PF07596">
    <property type="entry name" value="SBP_bac_10"/>
    <property type="match status" value="1"/>
</dbReference>
<keyword evidence="1" id="KW-1133">Transmembrane helix</keyword>
<accession>A0A5C5Y5K7</accession>
<dbReference type="NCBIfam" id="TIGR04294">
    <property type="entry name" value="pre_pil_HX9DG"/>
    <property type="match status" value="1"/>
</dbReference>
<dbReference type="InterPro" id="IPR027558">
    <property type="entry name" value="Pre_pil_HX9DG_C"/>
</dbReference>
<comment type="caution">
    <text evidence="3">The sequence shown here is derived from an EMBL/GenBank/DDBJ whole genome shotgun (WGS) entry which is preliminary data.</text>
</comment>
<dbReference type="Gene3D" id="3.30.700.10">
    <property type="entry name" value="Glycoprotein, Type 4 Pilin"/>
    <property type="match status" value="1"/>
</dbReference>
<dbReference type="AlphaFoldDB" id="A0A5C5Y5K7"/>
<dbReference type="InterPro" id="IPR011453">
    <property type="entry name" value="DUF1559"/>
</dbReference>
<proteinExistence type="predicted"/>
<dbReference type="PANTHER" id="PTHR30093:SF2">
    <property type="entry name" value="TYPE II SECRETION SYSTEM PROTEIN H"/>
    <property type="match status" value="1"/>
</dbReference>
<dbReference type="InterPro" id="IPR045584">
    <property type="entry name" value="Pilin-like"/>
</dbReference>
<feature type="domain" description="DUF1559" evidence="2">
    <location>
        <begin position="69"/>
        <end position="354"/>
    </location>
</feature>
<evidence type="ECO:0000313" key="4">
    <source>
        <dbReference type="Proteomes" id="UP000317238"/>
    </source>
</evidence>
<keyword evidence="1" id="KW-0472">Membrane</keyword>
<sequence>MALVRRLQCAAGSTTSATLISFQPFSPDMPHSQSKRPPASPVNGFTLVELLVVIAIIGVLVGLLLPAVQAAREAARRMQCSNNLKQIGLACHNYQSAFKKFPPSAVLDMSVSQTGNNGSWGVHGRILPFLEQGSLYDNVDLSIGWDHQSVIHEVRVPVYACPSDPGTGQIRTFSDNRPSLYPTTYGFNFGRWYVYAPNERRVGDGMFFPDSFLRFRDCVDGTSSTLLASEVKAWTPYTRNGGPSDTDMPATIAEAEAVVASGDQFKNTGHTEWPDGRVHHTGFTVTLAPNSEVMYQNGGETLIEMDFNSWQEGKNGIAGNPTYAMITSRSFHAGQVQAVFVDGSVRSVTESIDLDVWHALGTRNGRETIDADDLP</sequence>
<evidence type="ECO:0000256" key="1">
    <source>
        <dbReference type="SAM" id="Phobius"/>
    </source>
</evidence>
<dbReference type="SUPFAM" id="SSF54523">
    <property type="entry name" value="Pili subunits"/>
    <property type="match status" value="1"/>
</dbReference>
<dbReference type="PANTHER" id="PTHR30093">
    <property type="entry name" value="GENERAL SECRETION PATHWAY PROTEIN G"/>
    <property type="match status" value="1"/>
</dbReference>